<dbReference type="EMBL" id="LWMH01000001">
    <property type="protein sequence ID" value="KZS45241.1"/>
    <property type="molecule type" value="Genomic_DNA"/>
</dbReference>
<gene>
    <name evidence="1" type="ORF">AWU65_04495</name>
</gene>
<evidence type="ECO:0000313" key="2">
    <source>
        <dbReference type="Proteomes" id="UP000076796"/>
    </source>
</evidence>
<dbReference type="AlphaFoldDB" id="A0A163H080"/>
<dbReference type="Pfam" id="PF05402">
    <property type="entry name" value="PqqD"/>
    <property type="match status" value="1"/>
</dbReference>
<name>A0A163H080_9BACL</name>
<dbReference type="GeneID" id="97553520"/>
<sequence length="93" mass="10765">MSQTQTKLLRRNEHVESEMIGSEWILLNMKEHVATKLNELGGYIWSIIPEYGLIDEIIEKIAEEYEIDRHTAEQDVNSFIEQLLGSGLLKYDG</sequence>
<dbReference type="STRING" id="59843.A3958_04435"/>
<protein>
    <submittedName>
        <fullName evidence="1">Uncharacterized protein</fullName>
    </submittedName>
</protein>
<dbReference type="Gene3D" id="1.10.10.1150">
    <property type="entry name" value="Coenzyme PQQ synthesis protein D (PqqD)"/>
    <property type="match status" value="1"/>
</dbReference>
<dbReference type="Proteomes" id="UP000076796">
    <property type="component" value="Unassembled WGS sequence"/>
</dbReference>
<proteinExistence type="predicted"/>
<dbReference type="KEGG" id="pglu:A3958_04435"/>
<dbReference type="InterPro" id="IPR008792">
    <property type="entry name" value="PQQD"/>
</dbReference>
<evidence type="ECO:0000313" key="1">
    <source>
        <dbReference type="EMBL" id="KZS45241.1"/>
    </source>
</evidence>
<keyword evidence="2" id="KW-1185">Reference proteome</keyword>
<dbReference type="InterPro" id="IPR041881">
    <property type="entry name" value="PqqD_sf"/>
</dbReference>
<accession>A0A163H080</accession>
<dbReference type="RefSeq" id="WP_006212496.1">
    <property type="nucleotide sequence ID" value="NZ_CBCSBX010000002.1"/>
</dbReference>
<organism evidence="1 2">
    <name type="scientific">Paenibacillus glucanolyticus</name>
    <dbReference type="NCBI Taxonomy" id="59843"/>
    <lineage>
        <taxon>Bacteria</taxon>
        <taxon>Bacillati</taxon>
        <taxon>Bacillota</taxon>
        <taxon>Bacilli</taxon>
        <taxon>Bacillales</taxon>
        <taxon>Paenibacillaceae</taxon>
        <taxon>Paenibacillus</taxon>
    </lineage>
</organism>
<dbReference type="OrthoDB" id="2882895at2"/>
<comment type="caution">
    <text evidence="1">The sequence shown here is derived from an EMBL/GenBank/DDBJ whole genome shotgun (WGS) entry which is preliminary data.</text>
</comment>
<reference evidence="1" key="1">
    <citation type="journal article" date="2016" name="Genome Announc.">
        <title>Draft genomes of two strains of Paenibacillus glucanolyticus with capability to degrade lignocellulose.</title>
        <authorList>
            <person name="Mathews S.L."/>
            <person name="Pawlak J."/>
            <person name="Grunden A.M."/>
        </authorList>
    </citation>
    <scope>NUCLEOTIDE SEQUENCE [LARGE SCALE GENOMIC DNA]</scope>
    <source>
        <strain evidence="1">SLM1</strain>
    </source>
</reference>